<gene>
    <name evidence="1" type="ORF">TMSB3V08_LOCUS504</name>
</gene>
<sequence length="270" mass="29991">MRQPKRVKSNVCSTQKILLANDGCEPSCRSLATDRRWSSTILQLHDTFSIAVCVCTDYLKSISIGCFSKYNLMAKPLFSVDAVSLTLVAGVSKNHIPFTRTPLLVDSAPTTDCPIPQKPVLVRQPVRHDFTIVPEQRPDAVNAFLPPVEYPGGQGRVRSATPSYHGEDELEFRSLESADHRETEINAPSPQIPVRSIHSSKNGRVLEDEEKERTIKFQHLKEREAESVSTSPILAASDSSRVVMTTTEVIDLNTPVHDRVTTTVRRDGTD</sequence>
<accession>A0A7R9DZ23</accession>
<dbReference type="EMBL" id="OB792683">
    <property type="protein sequence ID" value="CAD7423516.1"/>
    <property type="molecule type" value="Genomic_DNA"/>
</dbReference>
<proteinExistence type="predicted"/>
<dbReference type="AlphaFoldDB" id="A0A7R9DZ23"/>
<protein>
    <submittedName>
        <fullName evidence="1">Uncharacterized protein</fullName>
    </submittedName>
</protein>
<name>A0A7R9DZ23_9NEOP</name>
<reference evidence="1" key="1">
    <citation type="submission" date="2020-11" db="EMBL/GenBank/DDBJ databases">
        <authorList>
            <person name="Tran Van P."/>
        </authorList>
    </citation>
    <scope>NUCLEOTIDE SEQUENCE</scope>
</reference>
<evidence type="ECO:0000313" key="1">
    <source>
        <dbReference type="EMBL" id="CAD7423516.1"/>
    </source>
</evidence>
<organism evidence="1">
    <name type="scientific">Timema monikensis</name>
    <dbReference type="NCBI Taxonomy" id="170555"/>
    <lineage>
        <taxon>Eukaryota</taxon>
        <taxon>Metazoa</taxon>
        <taxon>Ecdysozoa</taxon>
        <taxon>Arthropoda</taxon>
        <taxon>Hexapoda</taxon>
        <taxon>Insecta</taxon>
        <taxon>Pterygota</taxon>
        <taxon>Neoptera</taxon>
        <taxon>Polyneoptera</taxon>
        <taxon>Phasmatodea</taxon>
        <taxon>Timematodea</taxon>
        <taxon>Timematoidea</taxon>
        <taxon>Timematidae</taxon>
        <taxon>Timema</taxon>
    </lineage>
</organism>